<name>A0A1G2HPB0_9BACT</name>
<dbReference type="PIRSF" id="PIRSF028757">
    <property type="entry name" value="LD-carboxypeptidase"/>
    <property type="match status" value="1"/>
</dbReference>
<evidence type="ECO:0000259" key="4">
    <source>
        <dbReference type="Pfam" id="PF02016"/>
    </source>
</evidence>
<dbReference type="GO" id="GO:0016787">
    <property type="term" value="F:hydrolase activity"/>
    <property type="evidence" value="ECO:0007669"/>
    <property type="project" value="UniProtKB-KW"/>
</dbReference>
<protein>
    <submittedName>
        <fullName evidence="6">Peptidase S66</fullName>
    </submittedName>
</protein>
<dbReference type="PANTHER" id="PTHR30237:SF6">
    <property type="entry name" value="CARBOXYPEPTIDASE YOCD-RELATED"/>
    <property type="match status" value="1"/>
</dbReference>
<evidence type="ECO:0000256" key="1">
    <source>
        <dbReference type="ARBA" id="ARBA00010233"/>
    </source>
</evidence>
<dbReference type="SUPFAM" id="SSF52317">
    <property type="entry name" value="Class I glutamine amidotransferase-like"/>
    <property type="match status" value="1"/>
</dbReference>
<evidence type="ECO:0000313" key="6">
    <source>
        <dbReference type="EMBL" id="OGZ64239.1"/>
    </source>
</evidence>
<dbReference type="STRING" id="1802200.A2812_03470"/>
<feature type="domain" description="LD-carboxypeptidase N-terminal" evidence="4">
    <location>
        <begin position="12"/>
        <end position="131"/>
    </location>
</feature>
<dbReference type="Gene3D" id="3.50.30.60">
    <property type="entry name" value="LD-carboxypeptidase A C-terminal domain-like"/>
    <property type="match status" value="1"/>
</dbReference>
<sequence>MYPVKLKIGDEVRIIAPSRSLAIVSKETREIANKRFADLGLKLSFGKHIEESDEFISSSIESRIEDIHDAFFDKNVKAIITAIGGFNNSQLLRYLDWDLIKKNPKIFCGYSDITALNNAIFTKTGLVSYSGPHYSTFGQELYFDYTLEYFKKCLFSDELFEIKSSEEWSDDMWYKNQKDRNLIKNDGFLVINEGKASGTLLGANLCTFNLLQGTEYFPDLKDSILFVEEDEMPKELSAVEFDRNLQSLIHQSDFDKVKGIVIGRFQNASQMTNELLIKIIKTKKELNNLPVIANVDFGHTDPKITFPVGGEVNLEAKAGKIKLETLKH</sequence>
<comment type="similarity">
    <text evidence="1">Belongs to the peptidase S66 family.</text>
</comment>
<dbReference type="Pfam" id="PF02016">
    <property type="entry name" value="Peptidase_S66"/>
    <property type="match status" value="1"/>
</dbReference>
<keyword evidence="2" id="KW-0378">Hydrolase</keyword>
<dbReference type="InterPro" id="IPR027461">
    <property type="entry name" value="Carboxypeptidase_A_C_sf"/>
</dbReference>
<reference evidence="6 7" key="1">
    <citation type="journal article" date="2016" name="Nat. Commun.">
        <title>Thousands of microbial genomes shed light on interconnected biogeochemical processes in an aquifer system.</title>
        <authorList>
            <person name="Anantharaman K."/>
            <person name="Brown C.T."/>
            <person name="Hug L.A."/>
            <person name="Sharon I."/>
            <person name="Castelle C.J."/>
            <person name="Probst A.J."/>
            <person name="Thomas B.C."/>
            <person name="Singh A."/>
            <person name="Wilkins M.J."/>
            <person name="Karaoz U."/>
            <person name="Brodie E.L."/>
            <person name="Williams K.H."/>
            <person name="Hubbard S.S."/>
            <person name="Banfield J.F."/>
        </authorList>
    </citation>
    <scope>NUCLEOTIDE SEQUENCE [LARGE SCALE GENOMIC DNA]</scope>
</reference>
<feature type="active site" description="Nucleophile" evidence="3">
    <location>
        <position position="111"/>
    </location>
</feature>
<dbReference type="EMBL" id="MHOM01000025">
    <property type="protein sequence ID" value="OGZ64239.1"/>
    <property type="molecule type" value="Genomic_DNA"/>
</dbReference>
<dbReference type="Pfam" id="PF17676">
    <property type="entry name" value="Peptidase_S66C"/>
    <property type="match status" value="1"/>
</dbReference>
<dbReference type="InterPro" id="IPR029062">
    <property type="entry name" value="Class_I_gatase-like"/>
</dbReference>
<feature type="domain" description="LD-carboxypeptidase C-terminal" evidence="5">
    <location>
        <begin position="197"/>
        <end position="314"/>
    </location>
</feature>
<evidence type="ECO:0000256" key="2">
    <source>
        <dbReference type="ARBA" id="ARBA00022801"/>
    </source>
</evidence>
<evidence type="ECO:0000313" key="7">
    <source>
        <dbReference type="Proteomes" id="UP000177190"/>
    </source>
</evidence>
<proteinExistence type="inferred from homology"/>
<dbReference type="InterPro" id="IPR027478">
    <property type="entry name" value="LdcA_N"/>
</dbReference>
<dbReference type="Gene3D" id="3.40.50.10740">
    <property type="entry name" value="Class I glutamine amidotransferase-like"/>
    <property type="match status" value="1"/>
</dbReference>
<dbReference type="InterPro" id="IPR003507">
    <property type="entry name" value="S66_fam"/>
</dbReference>
<dbReference type="SUPFAM" id="SSF141986">
    <property type="entry name" value="LD-carboxypeptidase A C-terminal domain-like"/>
    <property type="match status" value="1"/>
</dbReference>
<accession>A0A1G2HPB0</accession>
<comment type="caution">
    <text evidence="6">The sequence shown here is derived from an EMBL/GenBank/DDBJ whole genome shotgun (WGS) entry which is preliminary data.</text>
</comment>
<gene>
    <name evidence="6" type="ORF">A2812_03470</name>
</gene>
<feature type="active site" description="Charge relay system" evidence="3">
    <location>
        <position position="299"/>
    </location>
</feature>
<evidence type="ECO:0000259" key="5">
    <source>
        <dbReference type="Pfam" id="PF17676"/>
    </source>
</evidence>
<feature type="active site" description="Charge relay system" evidence="3">
    <location>
        <position position="228"/>
    </location>
</feature>
<dbReference type="Proteomes" id="UP000177190">
    <property type="component" value="Unassembled WGS sequence"/>
</dbReference>
<dbReference type="InterPro" id="IPR040921">
    <property type="entry name" value="Peptidase_S66C"/>
</dbReference>
<dbReference type="CDD" id="cd07062">
    <property type="entry name" value="Peptidase_S66_mccF_like"/>
    <property type="match status" value="1"/>
</dbReference>
<organism evidence="6 7">
    <name type="scientific">Candidatus Staskawiczbacteria bacterium RIFCSPHIGHO2_01_FULL_36_16</name>
    <dbReference type="NCBI Taxonomy" id="1802200"/>
    <lineage>
        <taxon>Bacteria</taxon>
        <taxon>Candidatus Staskawicziibacteriota</taxon>
    </lineage>
</organism>
<dbReference type="AlphaFoldDB" id="A0A1G2HPB0"/>
<dbReference type="InterPro" id="IPR040449">
    <property type="entry name" value="Peptidase_S66_N"/>
</dbReference>
<evidence type="ECO:0000256" key="3">
    <source>
        <dbReference type="PIRSR" id="PIRSR028757-1"/>
    </source>
</evidence>
<dbReference type="PANTHER" id="PTHR30237">
    <property type="entry name" value="MURAMOYLTETRAPEPTIDE CARBOXYPEPTIDASE"/>
    <property type="match status" value="1"/>
</dbReference>